<gene>
    <name evidence="2" type="ORF">FWK35_00019574</name>
</gene>
<keyword evidence="3" id="KW-1185">Reference proteome</keyword>
<feature type="domain" description="Integrase catalytic" evidence="1">
    <location>
        <begin position="175"/>
        <end position="273"/>
    </location>
</feature>
<organism evidence="2 3">
    <name type="scientific">Aphis craccivora</name>
    <name type="common">Cowpea aphid</name>
    <dbReference type="NCBI Taxonomy" id="307492"/>
    <lineage>
        <taxon>Eukaryota</taxon>
        <taxon>Metazoa</taxon>
        <taxon>Ecdysozoa</taxon>
        <taxon>Arthropoda</taxon>
        <taxon>Hexapoda</taxon>
        <taxon>Insecta</taxon>
        <taxon>Pterygota</taxon>
        <taxon>Neoptera</taxon>
        <taxon>Paraneoptera</taxon>
        <taxon>Hemiptera</taxon>
        <taxon>Sternorrhyncha</taxon>
        <taxon>Aphidomorpha</taxon>
        <taxon>Aphidoidea</taxon>
        <taxon>Aphididae</taxon>
        <taxon>Aphidini</taxon>
        <taxon>Aphis</taxon>
        <taxon>Aphis</taxon>
    </lineage>
</organism>
<comment type="caution">
    <text evidence="2">The sequence shown here is derived from an EMBL/GenBank/DDBJ whole genome shotgun (WGS) entry which is preliminary data.</text>
</comment>
<dbReference type="Gene3D" id="3.30.420.10">
    <property type="entry name" value="Ribonuclease H-like superfamily/Ribonuclease H"/>
    <property type="match status" value="1"/>
</dbReference>
<dbReference type="GO" id="GO:0015074">
    <property type="term" value="P:DNA integration"/>
    <property type="evidence" value="ECO:0007669"/>
    <property type="project" value="InterPro"/>
</dbReference>
<protein>
    <submittedName>
        <fullName evidence="2">Integrase catalytic domain-containing protein</fullName>
    </submittedName>
</protein>
<dbReference type="EMBL" id="VUJU01006730">
    <property type="protein sequence ID" value="KAF0747741.1"/>
    <property type="molecule type" value="Genomic_DNA"/>
</dbReference>
<evidence type="ECO:0000313" key="3">
    <source>
        <dbReference type="Proteomes" id="UP000478052"/>
    </source>
</evidence>
<dbReference type="AlphaFoldDB" id="A0A6G0Y213"/>
<name>A0A6G0Y213_APHCR</name>
<dbReference type="InterPro" id="IPR001584">
    <property type="entry name" value="Integrase_cat-core"/>
</dbReference>
<dbReference type="Proteomes" id="UP000478052">
    <property type="component" value="Unassembled WGS sequence"/>
</dbReference>
<dbReference type="InterPro" id="IPR036397">
    <property type="entry name" value="RNaseH_sf"/>
</dbReference>
<dbReference type="SUPFAM" id="SSF53098">
    <property type="entry name" value="Ribonuclease H-like"/>
    <property type="match status" value="1"/>
</dbReference>
<dbReference type="OrthoDB" id="6431442at2759"/>
<proteinExistence type="predicted"/>
<dbReference type="InterPro" id="IPR012337">
    <property type="entry name" value="RNaseH-like_sf"/>
</dbReference>
<reference evidence="2 3" key="1">
    <citation type="submission" date="2019-08" db="EMBL/GenBank/DDBJ databases">
        <title>Whole genome of Aphis craccivora.</title>
        <authorList>
            <person name="Voronova N.V."/>
            <person name="Shulinski R.S."/>
            <person name="Bandarenka Y.V."/>
            <person name="Zhorov D.G."/>
            <person name="Warner D."/>
        </authorList>
    </citation>
    <scope>NUCLEOTIDE SEQUENCE [LARGE SCALE GENOMIC DNA]</scope>
    <source>
        <strain evidence="2">180601</strain>
        <tissue evidence="2">Whole Body</tissue>
    </source>
</reference>
<evidence type="ECO:0000313" key="2">
    <source>
        <dbReference type="EMBL" id="KAF0747741.1"/>
    </source>
</evidence>
<evidence type="ECO:0000259" key="1">
    <source>
        <dbReference type="PROSITE" id="PS50994"/>
    </source>
</evidence>
<dbReference type="GO" id="GO:0003676">
    <property type="term" value="F:nucleic acid binding"/>
    <property type="evidence" value="ECO:0007669"/>
    <property type="project" value="InterPro"/>
</dbReference>
<accession>A0A6G0Y213</accession>
<dbReference type="PANTHER" id="PTHR47331:SF1">
    <property type="entry name" value="GAG-LIKE PROTEIN"/>
    <property type="match status" value="1"/>
</dbReference>
<dbReference type="PROSITE" id="PS50994">
    <property type="entry name" value="INTEGRASE"/>
    <property type="match status" value="1"/>
</dbReference>
<dbReference type="PANTHER" id="PTHR47331">
    <property type="entry name" value="PHD-TYPE DOMAIN-CONTAINING PROTEIN"/>
    <property type="match status" value="1"/>
</dbReference>
<sequence>MVEPVSCAVHIDETPAEWFERFSSYDRLLRVVARLLRFVARVRRRDPCTTSYLLKSELDRAVQVLAIESQRVHFSVLHRELSSGRRVSSKPLARLSPFIDSNGVIRVGGRLRHLLLVHDCHAGPRVLVVLISRQFWVVSLWSVLHHVLTTCAVCVMFDAKPPSPFMADMPATRVRPQRPFACIGVDYAGPIQMRELWLRKSRVYKVYVAAFVCFAVKAVHLEVVSELSTDSFLATFDRFVARRGLPSGICSDCGTNFVGADKQLKTVGVKWGF</sequence>